<dbReference type="KEGG" id="mng:MNEG_1916"/>
<dbReference type="GeneID" id="25734794"/>
<accession>A0A0D2MTZ2</accession>
<proteinExistence type="predicted"/>
<dbReference type="OrthoDB" id="197155at2759"/>
<protein>
    <submittedName>
        <fullName evidence="1">Uncharacterized protein</fullName>
    </submittedName>
</protein>
<evidence type="ECO:0000313" key="2">
    <source>
        <dbReference type="Proteomes" id="UP000054498"/>
    </source>
</evidence>
<keyword evidence="2" id="KW-1185">Reference proteome</keyword>
<organism evidence="1 2">
    <name type="scientific">Monoraphidium neglectum</name>
    <dbReference type="NCBI Taxonomy" id="145388"/>
    <lineage>
        <taxon>Eukaryota</taxon>
        <taxon>Viridiplantae</taxon>
        <taxon>Chlorophyta</taxon>
        <taxon>core chlorophytes</taxon>
        <taxon>Chlorophyceae</taxon>
        <taxon>CS clade</taxon>
        <taxon>Sphaeropleales</taxon>
        <taxon>Selenastraceae</taxon>
        <taxon>Monoraphidium</taxon>
    </lineage>
</organism>
<feature type="non-terminal residue" evidence="1">
    <location>
        <position position="1"/>
    </location>
</feature>
<reference evidence="1 2" key="1">
    <citation type="journal article" date="2013" name="BMC Genomics">
        <title>Reconstruction of the lipid metabolism for the microalga Monoraphidium neglectum from its genome sequence reveals characteristics suitable for biofuel production.</title>
        <authorList>
            <person name="Bogen C."/>
            <person name="Al-Dilaimi A."/>
            <person name="Albersmeier A."/>
            <person name="Wichmann J."/>
            <person name="Grundmann M."/>
            <person name="Rupp O."/>
            <person name="Lauersen K.J."/>
            <person name="Blifernez-Klassen O."/>
            <person name="Kalinowski J."/>
            <person name="Goesmann A."/>
            <person name="Mussgnug J.H."/>
            <person name="Kruse O."/>
        </authorList>
    </citation>
    <scope>NUCLEOTIDE SEQUENCE [LARGE SCALE GENOMIC DNA]</scope>
    <source>
        <strain evidence="1 2">SAG 48.87</strain>
    </source>
</reference>
<gene>
    <name evidence="1" type="ORF">MNEG_1916</name>
</gene>
<dbReference type="AlphaFoldDB" id="A0A0D2MTZ2"/>
<dbReference type="RefSeq" id="XP_013905054.1">
    <property type="nucleotide sequence ID" value="XM_014049600.1"/>
</dbReference>
<dbReference type="EMBL" id="KK100423">
    <property type="protein sequence ID" value="KIZ06035.1"/>
    <property type="molecule type" value="Genomic_DNA"/>
</dbReference>
<sequence length="81" mass="8406">PELDPLLGRQPPVVDIAPGKPGLSPLPYSPSAWATFSLIQPPDAVTARGIFDLGRKDAHAWAAEVGLARAAAAAAAGRRRL</sequence>
<name>A0A0D2MTZ2_9CHLO</name>
<dbReference type="Proteomes" id="UP000054498">
    <property type="component" value="Unassembled WGS sequence"/>
</dbReference>
<evidence type="ECO:0000313" key="1">
    <source>
        <dbReference type="EMBL" id="KIZ06035.1"/>
    </source>
</evidence>